<sequence length="298" mass="34441">MSESRKSTRKATVMVSDMHKLPEYNLPTEAYPQSHEDVQEVLILSRKKHLQLNGMKIYRRKEHEVVGRADYNASSYMSPSTTLNPKGGAVLDMDFFHYYIVHERTIVGRYNDIESALRHLSLFGNNSRNRFTRRSLIPVFGESPSHPYSLLSKGFISQFLHKKNNTSLRVKQTITNADEVRKAILKSLSCCYWETEKELTMMTRVVEKEHKILFPAIHSTSSMRLKKIQRRSGIERSVNDIIIDLPTSNKAKKERFAGQRFREALRRKTVQVYQEASVVSRAMAGRGNLHIISDSEHE</sequence>
<evidence type="ECO:0000313" key="2">
    <source>
        <dbReference type="Proteomes" id="UP001054902"/>
    </source>
</evidence>
<accession>A0AAD3GZE6</accession>
<gene>
    <name evidence="1" type="ORF">CTEN210_00728</name>
</gene>
<protein>
    <submittedName>
        <fullName evidence="1">Uncharacterized protein</fullName>
    </submittedName>
</protein>
<keyword evidence="2" id="KW-1185">Reference proteome</keyword>
<proteinExistence type="predicted"/>
<dbReference type="AlphaFoldDB" id="A0AAD3GZE6"/>
<dbReference type="EMBL" id="BLLK01000019">
    <property type="protein sequence ID" value="GFH44254.1"/>
    <property type="molecule type" value="Genomic_DNA"/>
</dbReference>
<organism evidence="1 2">
    <name type="scientific">Chaetoceros tenuissimus</name>
    <dbReference type="NCBI Taxonomy" id="426638"/>
    <lineage>
        <taxon>Eukaryota</taxon>
        <taxon>Sar</taxon>
        <taxon>Stramenopiles</taxon>
        <taxon>Ochrophyta</taxon>
        <taxon>Bacillariophyta</taxon>
        <taxon>Coscinodiscophyceae</taxon>
        <taxon>Chaetocerotophycidae</taxon>
        <taxon>Chaetocerotales</taxon>
        <taxon>Chaetocerotaceae</taxon>
        <taxon>Chaetoceros</taxon>
    </lineage>
</organism>
<name>A0AAD3GZE6_9STRA</name>
<reference evidence="1 2" key="1">
    <citation type="journal article" date="2021" name="Sci. Rep.">
        <title>The genome of the diatom Chaetoceros tenuissimus carries an ancient integrated fragment of an extant virus.</title>
        <authorList>
            <person name="Hongo Y."/>
            <person name="Kimura K."/>
            <person name="Takaki Y."/>
            <person name="Yoshida Y."/>
            <person name="Baba S."/>
            <person name="Kobayashi G."/>
            <person name="Nagasaki K."/>
            <person name="Hano T."/>
            <person name="Tomaru Y."/>
        </authorList>
    </citation>
    <scope>NUCLEOTIDE SEQUENCE [LARGE SCALE GENOMIC DNA]</scope>
    <source>
        <strain evidence="1 2">NIES-3715</strain>
    </source>
</reference>
<dbReference type="Proteomes" id="UP001054902">
    <property type="component" value="Unassembled WGS sequence"/>
</dbReference>
<evidence type="ECO:0000313" key="1">
    <source>
        <dbReference type="EMBL" id="GFH44254.1"/>
    </source>
</evidence>
<comment type="caution">
    <text evidence="1">The sequence shown here is derived from an EMBL/GenBank/DDBJ whole genome shotgun (WGS) entry which is preliminary data.</text>
</comment>